<dbReference type="InterPro" id="IPR052176">
    <property type="entry name" value="Glycosyl_Hydrlase_43_Enz"/>
</dbReference>
<keyword evidence="7" id="KW-0572">Peptidoglycan-anchor</keyword>
<dbReference type="SUPFAM" id="SSF75005">
    <property type="entry name" value="Arabinanase/levansucrase/invertase"/>
    <property type="match status" value="1"/>
</dbReference>
<evidence type="ECO:0000256" key="3">
    <source>
        <dbReference type="ARBA" id="ARBA00022525"/>
    </source>
</evidence>
<evidence type="ECO:0000256" key="4">
    <source>
        <dbReference type="ARBA" id="ARBA00022651"/>
    </source>
</evidence>
<keyword evidence="6" id="KW-0378">Hydrolase</keyword>
<feature type="active site" description="Proton acceptor" evidence="10">
    <location>
        <position position="208"/>
    </location>
</feature>
<dbReference type="Proteomes" id="UP000707535">
    <property type="component" value="Unassembled WGS sequence"/>
</dbReference>
<dbReference type="Pfam" id="PF00746">
    <property type="entry name" value="Gram_pos_anchor"/>
    <property type="match status" value="1"/>
</dbReference>
<evidence type="ECO:0000256" key="12">
    <source>
        <dbReference type="SAM" id="MobiDB-lite"/>
    </source>
</evidence>
<dbReference type="NCBIfam" id="TIGR01167">
    <property type="entry name" value="LPXTG_anchor"/>
    <property type="match status" value="1"/>
</dbReference>
<feature type="transmembrane region" description="Helical" evidence="13">
    <location>
        <begin position="696"/>
        <end position="714"/>
    </location>
</feature>
<feature type="compositionally biased region" description="Low complexity" evidence="12">
    <location>
        <begin position="631"/>
        <end position="644"/>
    </location>
</feature>
<dbReference type="Pfam" id="PF04616">
    <property type="entry name" value="Glyco_hydro_43"/>
    <property type="match status" value="1"/>
</dbReference>
<keyword evidence="13" id="KW-1133">Transmembrane helix</keyword>
<keyword evidence="5" id="KW-0732">Signal</keyword>
<evidence type="ECO:0000256" key="8">
    <source>
        <dbReference type="ARBA" id="ARBA00023277"/>
    </source>
</evidence>
<keyword evidence="8" id="KW-0119">Carbohydrate metabolism</keyword>
<feature type="active site" description="Proton donor" evidence="10">
    <location>
        <position position="372"/>
    </location>
</feature>
<feature type="region of interest" description="Disordered" evidence="12">
    <location>
        <begin position="588"/>
        <end position="683"/>
    </location>
</feature>
<accession>A0A921K0D9</accession>
<dbReference type="GO" id="GO:0004553">
    <property type="term" value="F:hydrolase activity, hydrolyzing O-glycosyl compounds"/>
    <property type="evidence" value="ECO:0007669"/>
    <property type="project" value="InterPro"/>
</dbReference>
<feature type="site" description="Important for catalytic activity, responsible for pKa modulation of the active site Glu and correct orientation of both the proton donor and substrate" evidence="11">
    <location>
        <position position="312"/>
    </location>
</feature>
<evidence type="ECO:0000256" key="10">
    <source>
        <dbReference type="PIRSR" id="PIRSR606710-1"/>
    </source>
</evidence>
<dbReference type="PROSITE" id="PS50847">
    <property type="entry name" value="GRAM_POS_ANCHORING"/>
    <property type="match status" value="1"/>
</dbReference>
<evidence type="ECO:0000256" key="2">
    <source>
        <dbReference type="ARBA" id="ARBA00022512"/>
    </source>
</evidence>
<dbReference type="PANTHER" id="PTHR43772">
    <property type="entry name" value="ENDO-1,4-BETA-XYLANASE"/>
    <property type="match status" value="1"/>
</dbReference>
<dbReference type="InterPro" id="IPR006710">
    <property type="entry name" value="Glyco_hydro_43"/>
</dbReference>
<feature type="domain" description="Gram-positive cocci surface proteins LPxTG" evidence="14">
    <location>
        <begin position="684"/>
        <end position="719"/>
    </location>
</feature>
<reference evidence="15" key="1">
    <citation type="journal article" date="2021" name="PeerJ">
        <title>Extensive microbial diversity within the chicken gut microbiome revealed by metagenomics and culture.</title>
        <authorList>
            <person name="Gilroy R."/>
            <person name="Ravi A."/>
            <person name="Getino M."/>
            <person name="Pursley I."/>
            <person name="Horton D.L."/>
            <person name="Alikhan N.F."/>
            <person name="Baker D."/>
            <person name="Gharbi K."/>
            <person name="Hall N."/>
            <person name="Watson M."/>
            <person name="Adriaenssens E.M."/>
            <person name="Foster-Nyarko E."/>
            <person name="Jarju S."/>
            <person name="Secka A."/>
            <person name="Antonio M."/>
            <person name="Oren A."/>
            <person name="Chaudhuri R.R."/>
            <person name="La Ragione R."/>
            <person name="Hildebrand F."/>
            <person name="Pallen M.J."/>
        </authorList>
    </citation>
    <scope>NUCLEOTIDE SEQUENCE</scope>
    <source>
        <strain evidence="15">CHK174-6876</strain>
    </source>
</reference>
<dbReference type="Gene3D" id="2.60.120.560">
    <property type="entry name" value="Exo-inulinase, domain 1"/>
    <property type="match status" value="1"/>
</dbReference>
<dbReference type="EMBL" id="DYXG01000048">
    <property type="protein sequence ID" value="HJE96999.1"/>
    <property type="molecule type" value="Genomic_DNA"/>
</dbReference>
<keyword evidence="9" id="KW-0326">Glycosidase</keyword>
<evidence type="ECO:0000256" key="7">
    <source>
        <dbReference type="ARBA" id="ARBA00023088"/>
    </source>
</evidence>
<keyword evidence="4" id="KW-0624">Polysaccharide degradation</keyword>
<dbReference type="GO" id="GO:0045493">
    <property type="term" value="P:xylan catabolic process"/>
    <property type="evidence" value="ECO:0007669"/>
    <property type="project" value="UniProtKB-KW"/>
</dbReference>
<dbReference type="InterPro" id="IPR023296">
    <property type="entry name" value="Glyco_hydro_beta-prop_sf"/>
</dbReference>
<dbReference type="CDD" id="cd08991">
    <property type="entry name" value="GH43_HoAraf43-like"/>
    <property type="match status" value="1"/>
</dbReference>
<keyword evidence="13" id="KW-0812">Transmembrane</keyword>
<gene>
    <name evidence="15" type="ORF">K8V00_05200</name>
</gene>
<reference evidence="15" key="2">
    <citation type="submission" date="2021-09" db="EMBL/GenBank/DDBJ databases">
        <authorList>
            <person name="Gilroy R."/>
        </authorList>
    </citation>
    <scope>NUCLEOTIDE SEQUENCE</scope>
    <source>
        <strain evidence="15">CHK174-6876</strain>
    </source>
</reference>
<dbReference type="PANTHER" id="PTHR43772:SF2">
    <property type="entry name" value="PUTATIVE (AFU_ORTHOLOGUE AFUA_2G04480)-RELATED"/>
    <property type="match status" value="1"/>
</dbReference>
<dbReference type="Gene3D" id="2.115.10.20">
    <property type="entry name" value="Glycosyl hydrolase domain, family 43"/>
    <property type="match status" value="1"/>
</dbReference>
<evidence type="ECO:0000256" key="5">
    <source>
        <dbReference type="ARBA" id="ARBA00022729"/>
    </source>
</evidence>
<evidence type="ECO:0000256" key="13">
    <source>
        <dbReference type="SAM" id="Phobius"/>
    </source>
</evidence>
<name>A0A921K0D9_9LACO</name>
<keyword evidence="3" id="KW-0964">Secreted</keyword>
<evidence type="ECO:0000256" key="1">
    <source>
        <dbReference type="ARBA" id="ARBA00009865"/>
    </source>
</evidence>
<evidence type="ECO:0000256" key="6">
    <source>
        <dbReference type="ARBA" id="ARBA00022801"/>
    </source>
</evidence>
<keyword evidence="4" id="KW-0858">Xylan degradation</keyword>
<proteinExistence type="inferred from homology"/>
<keyword evidence="13" id="KW-0472">Membrane</keyword>
<dbReference type="AlphaFoldDB" id="A0A921K0D9"/>
<organism evidence="15 16">
    <name type="scientific">Ligilactobacillus acidipiscis</name>
    <dbReference type="NCBI Taxonomy" id="89059"/>
    <lineage>
        <taxon>Bacteria</taxon>
        <taxon>Bacillati</taxon>
        <taxon>Bacillota</taxon>
        <taxon>Bacilli</taxon>
        <taxon>Lactobacillales</taxon>
        <taxon>Lactobacillaceae</taxon>
        <taxon>Ligilactobacillus</taxon>
    </lineage>
</organism>
<evidence type="ECO:0000259" key="14">
    <source>
        <dbReference type="PROSITE" id="PS50847"/>
    </source>
</evidence>
<sequence length="719" mass="79088">MKVNADTLYQTDFSSLTGWDTGHGTWSNEDGQLTANGDQADKAILKDKDFSNFEYNTEVTVSQQKTFDQKDTGLGSGLLFRVQSLTEGVNGFQGYYFGIDLADQQVVLGRSDGSTWTPIATKKMTLKTGKTYQLKVKASGKHIQCFVDYDNDDYPRIDVIDEQYPKGAIGERSAGQKAAFDNVAVSSYTEQAPTGSTYQNPILPEVADPDVLYHNGTYYLYGTTPGREVGGIKVYTSTDLTNWTDKGLAMKMGPKNWGASGFWAPDLIERDGKFYMYYTANEHLCVAVSDSPLGPFEQTEVGPMHWDTKEIDAHVFKDDDGQYYIYFVRFTDGNVIWGAKLNDDMRSLDEKSLTKLLVPSQPWEQDMARVNEGPYMLKKDGIYYLTYSGAHFESPMYGSGYATSKSPLGPYQKYQNNPIMQSNSIVHGTGHHGITVSPDGQEMFMVYHRHLNLNQSDPRQFAIDRLRFAKDEEGQTILEVHGPTVTQQATPSGSIDADNFIEFAPLETKEITVAKGSDPSKWKLPQFVGVRTSKSAAGKDQQLTIRWNRQEYDPNSTNTQIIHGSVALPNGIRNLGQQNLTVTMNVKTTQKPGEPGSGSSDSGNDDQGQQGPSQGDPGNAGHDQETQDQTNSGQSESGQGNQEQMPDSTAGQDDGLGLEPNAGNLAASTATEPGGSSKQNSGLLPQTGEFFKNQQHLLVTAALMLLLAGGVLFYRRKRH</sequence>
<evidence type="ECO:0000313" key="16">
    <source>
        <dbReference type="Proteomes" id="UP000707535"/>
    </source>
</evidence>
<feature type="compositionally biased region" description="Low complexity" evidence="12">
    <location>
        <begin position="592"/>
        <end position="617"/>
    </location>
</feature>
<protein>
    <submittedName>
        <fullName evidence="15">Family 43 glycosylhydrolase</fullName>
    </submittedName>
</protein>
<evidence type="ECO:0000256" key="11">
    <source>
        <dbReference type="PIRSR" id="PIRSR606710-2"/>
    </source>
</evidence>
<evidence type="ECO:0000256" key="9">
    <source>
        <dbReference type="ARBA" id="ARBA00023295"/>
    </source>
</evidence>
<keyword evidence="2" id="KW-0134">Cell wall</keyword>
<dbReference type="InterPro" id="IPR019931">
    <property type="entry name" value="LPXTG_anchor"/>
</dbReference>
<feature type="compositionally biased region" description="Polar residues" evidence="12">
    <location>
        <begin position="666"/>
        <end position="683"/>
    </location>
</feature>
<comment type="caution">
    <text evidence="15">The sequence shown here is derived from an EMBL/GenBank/DDBJ whole genome shotgun (WGS) entry which is preliminary data.</text>
</comment>
<evidence type="ECO:0000313" key="15">
    <source>
        <dbReference type="EMBL" id="HJE96999.1"/>
    </source>
</evidence>
<comment type="similarity">
    <text evidence="1">Belongs to the glycosyl hydrolase 43 family.</text>
</comment>